<evidence type="ECO:0000313" key="1">
    <source>
        <dbReference type="EMBL" id="SOQ58179.1"/>
    </source>
</evidence>
<protein>
    <submittedName>
        <fullName evidence="1">SFRICE_033251</fullName>
    </submittedName>
</protein>
<proteinExistence type="predicted"/>
<sequence>MLEAHIHEQQPAIHDAAMVVETVTSNVTSLAGRVTNDVTCRKSAMMRCTLSLSPVLYGGIHYHVDICILGY</sequence>
<accession>A0A2H1WYN2</accession>
<gene>
    <name evidence="1" type="ORF">SFRICE_033251</name>
</gene>
<dbReference type="AlphaFoldDB" id="A0A2H1WYN2"/>
<organism evidence="1">
    <name type="scientific">Spodoptera frugiperda</name>
    <name type="common">Fall armyworm</name>
    <dbReference type="NCBI Taxonomy" id="7108"/>
    <lineage>
        <taxon>Eukaryota</taxon>
        <taxon>Metazoa</taxon>
        <taxon>Ecdysozoa</taxon>
        <taxon>Arthropoda</taxon>
        <taxon>Hexapoda</taxon>
        <taxon>Insecta</taxon>
        <taxon>Pterygota</taxon>
        <taxon>Neoptera</taxon>
        <taxon>Endopterygota</taxon>
        <taxon>Lepidoptera</taxon>
        <taxon>Glossata</taxon>
        <taxon>Ditrysia</taxon>
        <taxon>Noctuoidea</taxon>
        <taxon>Noctuidae</taxon>
        <taxon>Amphipyrinae</taxon>
        <taxon>Spodoptera</taxon>
    </lineage>
</organism>
<dbReference type="EMBL" id="ODYU01012073">
    <property type="protein sequence ID" value="SOQ58179.1"/>
    <property type="molecule type" value="Genomic_DNA"/>
</dbReference>
<name>A0A2H1WYN2_SPOFR</name>
<reference evidence="1" key="1">
    <citation type="submission" date="2016-07" db="EMBL/GenBank/DDBJ databases">
        <authorList>
            <person name="Bretaudeau A."/>
        </authorList>
    </citation>
    <scope>NUCLEOTIDE SEQUENCE</scope>
    <source>
        <strain evidence="1">Rice</strain>
        <tissue evidence="1">Whole body</tissue>
    </source>
</reference>